<proteinExistence type="predicted"/>
<evidence type="ECO:0000313" key="1">
    <source>
        <dbReference type="EMBL" id="RNA01035.1"/>
    </source>
</evidence>
<gene>
    <name evidence="1" type="ORF">BpHYR1_019756</name>
</gene>
<dbReference type="AlphaFoldDB" id="A0A3M7PQL0"/>
<comment type="caution">
    <text evidence="1">The sequence shown here is derived from an EMBL/GenBank/DDBJ whole genome shotgun (WGS) entry which is preliminary data.</text>
</comment>
<dbReference type="EMBL" id="REGN01009497">
    <property type="protein sequence ID" value="RNA01035.1"/>
    <property type="molecule type" value="Genomic_DNA"/>
</dbReference>
<name>A0A3M7PQL0_BRAPC</name>
<keyword evidence="2" id="KW-1185">Reference proteome</keyword>
<organism evidence="1 2">
    <name type="scientific">Brachionus plicatilis</name>
    <name type="common">Marine rotifer</name>
    <name type="synonym">Brachionus muelleri</name>
    <dbReference type="NCBI Taxonomy" id="10195"/>
    <lineage>
        <taxon>Eukaryota</taxon>
        <taxon>Metazoa</taxon>
        <taxon>Spiralia</taxon>
        <taxon>Gnathifera</taxon>
        <taxon>Rotifera</taxon>
        <taxon>Eurotatoria</taxon>
        <taxon>Monogononta</taxon>
        <taxon>Pseudotrocha</taxon>
        <taxon>Ploima</taxon>
        <taxon>Brachionidae</taxon>
        <taxon>Brachionus</taxon>
    </lineage>
</organism>
<accession>A0A3M7PQL0</accession>
<protein>
    <submittedName>
        <fullName evidence="1">Uncharacterized protein</fullName>
    </submittedName>
</protein>
<evidence type="ECO:0000313" key="2">
    <source>
        <dbReference type="Proteomes" id="UP000276133"/>
    </source>
</evidence>
<sequence length="710" mass="79977">MVAKLRAYFNHKSGQRVDLGECIKKRLEPMIKEYYQDGNYIFCPKGCTRSCQDCSFYARYHRKKGHKRTLLMILKITAIKVSHYPNIFRTITRDKNIHKKKKFDKKSAWIEGDIRWKLLIKIHGMTKLLSLRRSKISTKRRISVHGLVLLQPLHQSSHMLKNNTGVRRLTELIAKVGLHKLLQAGLRLDDHSALTIGAQLGQQTGRRLLNLTQRRKKHLNKKSNTVQILHYYLISVLFGQHEQTGRAQLDYVHQINIVHLDHTDHLCAIICLHIYLRVRILFDDTVLLQLGAIQRIVAQIAHNAQQGLDTSPGPWLNAGQLSEQRNALQRPDLFLGEQVVRVSVSDVSDGAQARLDQSRLAGRHILLHYFEQHLDPVGPQRRLLVILVVAGQVGQDARGQRHQSDTVLLILAGDLGQQVEQILNKLLEAVYPSGRIGQISEYYQTILEYVGTFLRVDHQAERLHGVQVDQCLFVVGAHRQHFEQSGQIEQQFVILVGLIHEQSDNELSAAQLQNDLFGLGVAERQQLKTVDHDGQKFDVLSVIEKRNHLMDHAHFSQKHFDLVATVEQHVVQSGDGVGDNEGADKAARGLQIGSGVQTIDQTLDRIAGLDQRLSGSLHSGHLVEQNGGLLHHDQVFVDEQLEQVGNGLERHFRVVLLATALSSSCSGGGWTDSAAATCCCWTGCGAVASVFWLSVFMYESMLLMEGAWVE</sequence>
<reference evidence="1 2" key="1">
    <citation type="journal article" date="2018" name="Sci. Rep.">
        <title>Genomic signatures of local adaptation to the degree of environmental predictability in rotifers.</title>
        <authorList>
            <person name="Franch-Gras L."/>
            <person name="Hahn C."/>
            <person name="Garcia-Roger E.M."/>
            <person name="Carmona M.J."/>
            <person name="Serra M."/>
            <person name="Gomez A."/>
        </authorList>
    </citation>
    <scope>NUCLEOTIDE SEQUENCE [LARGE SCALE GENOMIC DNA]</scope>
    <source>
        <strain evidence="1">HYR1</strain>
    </source>
</reference>
<dbReference type="Proteomes" id="UP000276133">
    <property type="component" value="Unassembled WGS sequence"/>
</dbReference>